<dbReference type="PANTHER" id="PTHR30329">
    <property type="entry name" value="STATOR ELEMENT OF FLAGELLAR MOTOR COMPLEX"/>
    <property type="match status" value="1"/>
</dbReference>
<dbReference type="NCBIfam" id="TIGR02802">
    <property type="entry name" value="Pal_lipo"/>
    <property type="match status" value="1"/>
</dbReference>
<feature type="domain" description="OmpA-like" evidence="11">
    <location>
        <begin position="75"/>
        <end position="189"/>
    </location>
</feature>
<dbReference type="InterPro" id="IPR036737">
    <property type="entry name" value="OmpA-like_sf"/>
</dbReference>
<evidence type="ECO:0000313" key="12">
    <source>
        <dbReference type="EMBL" id="EGI78402.1"/>
    </source>
</evidence>
<keyword evidence="13" id="KW-1185">Reference proteome</keyword>
<evidence type="ECO:0000256" key="2">
    <source>
        <dbReference type="ARBA" id="ARBA00022729"/>
    </source>
</evidence>
<dbReference type="PANTHER" id="PTHR30329:SF21">
    <property type="entry name" value="LIPOPROTEIN YIAD-RELATED"/>
    <property type="match status" value="1"/>
</dbReference>
<dbReference type="InterPro" id="IPR050330">
    <property type="entry name" value="Bact_OuterMem_StrucFunc"/>
</dbReference>
<dbReference type="PROSITE" id="PS51257">
    <property type="entry name" value="PROKAR_LIPOPROTEIN"/>
    <property type="match status" value="1"/>
</dbReference>
<dbReference type="STRING" id="887062.HGR_01592"/>
<dbReference type="RefSeq" id="WP_006296288.1">
    <property type="nucleotide sequence ID" value="NZ_AEGR01000018.1"/>
</dbReference>
<evidence type="ECO:0000256" key="5">
    <source>
        <dbReference type="ARBA" id="ARBA00023237"/>
    </source>
</evidence>
<dbReference type="InterPro" id="IPR006665">
    <property type="entry name" value="OmpA-like"/>
</dbReference>
<dbReference type="PROSITE" id="PS51123">
    <property type="entry name" value="OMPA_2"/>
    <property type="match status" value="1"/>
</dbReference>
<keyword evidence="7 8" id="KW-0131">Cell cycle</keyword>
<evidence type="ECO:0000259" key="11">
    <source>
        <dbReference type="PROSITE" id="PS51123"/>
    </source>
</evidence>
<comment type="subunit">
    <text evidence="8">The Tol-Pal system is composed of five core proteins: the inner membrane proteins TolA, TolQ and TolR, the periplasmic protein TolB and the outer membrane protein Pal. They form a network linking the inner and outer membranes and the peptidoglycan layer.</text>
</comment>
<feature type="chain" id="PRO_5003302636" description="Peptidoglycan-associated lipoprotein" evidence="10">
    <location>
        <begin position="29"/>
        <end position="189"/>
    </location>
</feature>
<keyword evidence="1 8" id="KW-0132">Cell division</keyword>
<evidence type="ECO:0000256" key="6">
    <source>
        <dbReference type="ARBA" id="ARBA00023288"/>
    </source>
</evidence>
<accession>F3KPG1</accession>
<keyword evidence="3 8" id="KW-0472">Membrane</keyword>
<organism evidence="12 13">
    <name type="scientific">Hylemonella gracilis ATCC 19624</name>
    <dbReference type="NCBI Taxonomy" id="887062"/>
    <lineage>
        <taxon>Bacteria</taxon>
        <taxon>Pseudomonadati</taxon>
        <taxon>Pseudomonadota</taxon>
        <taxon>Betaproteobacteria</taxon>
        <taxon>Burkholderiales</taxon>
        <taxon>Comamonadaceae</taxon>
        <taxon>Hylemonella</taxon>
    </lineage>
</organism>
<comment type="subcellular location">
    <subcellularLocation>
        <location evidence="8">Cell outer membrane</location>
        <topology evidence="8">Lipid-anchor</topology>
    </subcellularLocation>
</comment>
<dbReference type="PROSITE" id="PS01068">
    <property type="entry name" value="OMPA_1"/>
    <property type="match status" value="1"/>
</dbReference>
<dbReference type="CDD" id="cd07185">
    <property type="entry name" value="OmpA_C-like"/>
    <property type="match status" value="1"/>
</dbReference>
<evidence type="ECO:0000256" key="3">
    <source>
        <dbReference type="ARBA" id="ARBA00023136"/>
    </source>
</evidence>
<dbReference type="InterPro" id="IPR006690">
    <property type="entry name" value="OMPA-like_CS"/>
</dbReference>
<protein>
    <recommendedName>
        <fullName evidence="8">Peptidoglycan-associated lipoprotein</fullName>
        <shortName evidence="8">PAL</shortName>
    </recommendedName>
</protein>
<evidence type="ECO:0000256" key="1">
    <source>
        <dbReference type="ARBA" id="ARBA00022618"/>
    </source>
</evidence>
<dbReference type="HAMAP" id="MF_02204">
    <property type="entry name" value="Pal"/>
    <property type="match status" value="1"/>
</dbReference>
<dbReference type="Proteomes" id="UP000016368">
    <property type="component" value="Unassembled WGS sequence"/>
</dbReference>
<dbReference type="GO" id="GO:0051301">
    <property type="term" value="P:cell division"/>
    <property type="evidence" value="ECO:0007669"/>
    <property type="project" value="UniProtKB-UniRule"/>
</dbReference>
<evidence type="ECO:0000256" key="8">
    <source>
        <dbReference type="HAMAP-Rule" id="MF_02204"/>
    </source>
</evidence>
<proteinExistence type="inferred from homology"/>
<feature type="signal peptide" evidence="10">
    <location>
        <begin position="1"/>
        <end position="28"/>
    </location>
</feature>
<dbReference type="EMBL" id="AEGR01000018">
    <property type="protein sequence ID" value="EGI78402.1"/>
    <property type="molecule type" value="Genomic_DNA"/>
</dbReference>
<keyword evidence="4 8" id="KW-0564">Palmitate</keyword>
<dbReference type="SUPFAM" id="SSF103088">
    <property type="entry name" value="OmpA-like"/>
    <property type="match status" value="1"/>
</dbReference>
<keyword evidence="2 8" id="KW-0732">Signal</keyword>
<dbReference type="eggNOG" id="COG2885">
    <property type="taxonomic scope" value="Bacteria"/>
</dbReference>
<dbReference type="InterPro" id="IPR006664">
    <property type="entry name" value="OMP_bac"/>
</dbReference>
<evidence type="ECO:0000256" key="9">
    <source>
        <dbReference type="SAM" id="MobiDB-lite"/>
    </source>
</evidence>
<evidence type="ECO:0000256" key="4">
    <source>
        <dbReference type="ARBA" id="ARBA00023139"/>
    </source>
</evidence>
<dbReference type="PRINTS" id="PR01021">
    <property type="entry name" value="OMPADOMAIN"/>
</dbReference>
<gene>
    <name evidence="8" type="primary">pal</name>
    <name evidence="12" type="ORF">HGR_01592</name>
</gene>
<dbReference type="GO" id="GO:0009279">
    <property type="term" value="C:cell outer membrane"/>
    <property type="evidence" value="ECO:0007669"/>
    <property type="project" value="UniProtKB-SubCell"/>
</dbReference>
<dbReference type="Pfam" id="PF00691">
    <property type="entry name" value="OmpA"/>
    <property type="match status" value="1"/>
</dbReference>
<dbReference type="InterPro" id="IPR039001">
    <property type="entry name" value="Pal"/>
</dbReference>
<comment type="similarity">
    <text evidence="8">Belongs to the Pal lipoprotein family.</text>
</comment>
<reference evidence="12 13" key="1">
    <citation type="journal article" date="2011" name="EMBO J.">
        <title>Structural diversity of bacterial flagellar motors.</title>
        <authorList>
            <person name="Chen S."/>
            <person name="Beeby M."/>
            <person name="Murphy G.E."/>
            <person name="Leadbetter J.R."/>
            <person name="Hendrixson D.R."/>
            <person name="Briegel A."/>
            <person name="Li Z."/>
            <person name="Shi J."/>
            <person name="Tocheva E.I."/>
            <person name="Muller A."/>
            <person name="Dobro M.J."/>
            <person name="Jensen G.J."/>
        </authorList>
    </citation>
    <scope>NUCLEOTIDE SEQUENCE [LARGE SCALE GENOMIC DNA]</scope>
    <source>
        <strain evidence="12 13">ATCC 19624</strain>
    </source>
</reference>
<dbReference type="InterPro" id="IPR014169">
    <property type="entry name" value="Pal_lipo_C"/>
</dbReference>
<evidence type="ECO:0000313" key="13">
    <source>
        <dbReference type="Proteomes" id="UP000016368"/>
    </source>
</evidence>
<keyword evidence="5 8" id="KW-0998">Cell outer membrane</keyword>
<sequence>MSLKKWIVLGAAPILCVFMVGCSSVATTAPDTPSSTAAAAAPATPAPSVTTAAPEAKPAQASAPTPAAAVPVAKPADSIADVAKLVYFDYDSSAIKPEFRAVIEAHARFMQSNPARSVTIAGHADERGGTEYNLALGQRRADAVRQMLVLLGVNSSQIETISFGKEKPAVRGSNEAAWAKNRRAEITYK</sequence>
<comment type="caution">
    <text evidence="12">The sequence shown here is derived from an EMBL/GenBank/DDBJ whole genome shotgun (WGS) entry which is preliminary data.</text>
</comment>
<evidence type="ECO:0000256" key="10">
    <source>
        <dbReference type="SAM" id="SignalP"/>
    </source>
</evidence>
<comment type="function">
    <text evidence="8">Part of the Tol-Pal system, which plays a role in outer membrane invagination during cell division and is important for maintaining outer membrane integrity.</text>
</comment>
<evidence type="ECO:0000256" key="7">
    <source>
        <dbReference type="ARBA" id="ARBA00023306"/>
    </source>
</evidence>
<feature type="region of interest" description="Disordered" evidence="9">
    <location>
        <begin position="31"/>
        <end position="62"/>
    </location>
</feature>
<keyword evidence="6 8" id="KW-0449">Lipoprotein</keyword>
<name>F3KPG1_9BURK</name>
<dbReference type="AlphaFoldDB" id="F3KPG1"/>
<dbReference type="Gene3D" id="3.30.1330.60">
    <property type="entry name" value="OmpA-like domain"/>
    <property type="match status" value="1"/>
</dbReference>